<evidence type="ECO:0000313" key="8">
    <source>
        <dbReference type="Proteomes" id="UP000435985"/>
    </source>
</evidence>
<keyword evidence="4 6" id="KW-1133">Transmembrane helix</keyword>
<protein>
    <submittedName>
        <fullName evidence="7">Polysaccharide biosynthesis protein</fullName>
    </submittedName>
</protein>
<dbReference type="PANTHER" id="PTHR30250:SF26">
    <property type="entry name" value="PSMA PROTEIN"/>
    <property type="match status" value="1"/>
</dbReference>
<gene>
    <name evidence="7" type="ORF">F3B98_19375</name>
</gene>
<dbReference type="EMBL" id="VWFO01000029">
    <property type="protein sequence ID" value="KAA4662277.1"/>
    <property type="molecule type" value="Genomic_DNA"/>
</dbReference>
<evidence type="ECO:0000256" key="4">
    <source>
        <dbReference type="ARBA" id="ARBA00022989"/>
    </source>
</evidence>
<feature type="transmembrane region" description="Helical" evidence="6">
    <location>
        <begin position="128"/>
        <end position="149"/>
    </location>
</feature>
<feature type="transmembrane region" description="Helical" evidence="6">
    <location>
        <begin position="188"/>
        <end position="209"/>
    </location>
</feature>
<keyword evidence="2" id="KW-1003">Cell membrane</keyword>
<dbReference type="PANTHER" id="PTHR30250">
    <property type="entry name" value="PST FAMILY PREDICTED COLANIC ACID TRANSPORTER"/>
    <property type="match status" value="1"/>
</dbReference>
<evidence type="ECO:0000256" key="3">
    <source>
        <dbReference type="ARBA" id="ARBA00022692"/>
    </source>
</evidence>
<comment type="subcellular location">
    <subcellularLocation>
        <location evidence="1">Cell membrane</location>
        <topology evidence="1">Multi-pass membrane protein</topology>
    </subcellularLocation>
</comment>
<dbReference type="InterPro" id="IPR050833">
    <property type="entry name" value="Poly_Biosynth_Transport"/>
</dbReference>
<keyword evidence="3 6" id="KW-0812">Transmembrane</keyword>
<proteinExistence type="predicted"/>
<dbReference type="AlphaFoldDB" id="A0A414DZ73"/>
<dbReference type="GO" id="GO:0005886">
    <property type="term" value="C:plasma membrane"/>
    <property type="evidence" value="ECO:0007669"/>
    <property type="project" value="UniProtKB-SubCell"/>
</dbReference>
<evidence type="ECO:0000313" key="7">
    <source>
        <dbReference type="EMBL" id="KAA4662277.1"/>
    </source>
</evidence>
<feature type="transmembrane region" description="Helical" evidence="6">
    <location>
        <begin position="16"/>
        <end position="33"/>
    </location>
</feature>
<evidence type="ECO:0000256" key="5">
    <source>
        <dbReference type="ARBA" id="ARBA00023136"/>
    </source>
</evidence>
<evidence type="ECO:0000256" key="1">
    <source>
        <dbReference type="ARBA" id="ARBA00004651"/>
    </source>
</evidence>
<sequence>MSNNSADNKRIMKNTVYLYIRLFLSMAIGLYTSRVVLEILGVDDFGLYSLVGGFVSMLSILTGTFSGTAARFITYEIGIGNPEILKRTISTIINLLIIIAIGVFIIGLVGGTYLISTYLNIPPERMNAAYFVFYCSLFVFSMTLLAVPYQAIIIAHEHMNFYAIMSIFESVAKLIVVLFLPYVSFDRLYFYAFLLALISVISRVVYGIYCNRHFKESKYHFILDKHISKQMTSFSVWMGIGTASGILKDQGLNIIINIFYSLTVNAARGICMQVMSVFSSFASNIGLAISPQITKSYSQGDIKRSISLTFASAKAQGYLVLVMMIPFLLESHYILTIWLKSFPVYTQEFVCWGILISFIHAITGAFGPIYLAMGRIRNLQLAGSLLNFMYLPVCYLCCERGINVIICMQLGFGLEILLFFMSYFYLKKVMSFPFWHFLGRVVMPMLLVGIITLCAVYCVRIVLKDESFTRLILSTVTSFVIFSISAYFIGIDDSERKIVRAAWVKRFGKYRNNINNFTV</sequence>
<feature type="transmembrane region" description="Helical" evidence="6">
    <location>
        <begin position="471"/>
        <end position="490"/>
    </location>
</feature>
<evidence type="ECO:0000256" key="2">
    <source>
        <dbReference type="ARBA" id="ARBA00022475"/>
    </source>
</evidence>
<feature type="transmembrane region" description="Helical" evidence="6">
    <location>
        <begin position="318"/>
        <end position="339"/>
    </location>
</feature>
<feature type="transmembrane region" description="Helical" evidence="6">
    <location>
        <begin position="405"/>
        <end position="425"/>
    </location>
</feature>
<reference evidence="7 8" key="1">
    <citation type="journal article" date="2019" name="Nat. Med.">
        <title>A library of human gut bacterial isolates paired with longitudinal multiomics data enables mechanistic microbiome research.</title>
        <authorList>
            <person name="Poyet M."/>
            <person name="Groussin M."/>
            <person name="Gibbons S.M."/>
            <person name="Avila-Pacheco J."/>
            <person name="Jiang X."/>
            <person name="Kearney S.M."/>
            <person name="Perrotta A.R."/>
            <person name="Berdy B."/>
            <person name="Zhao S."/>
            <person name="Lieberman T.D."/>
            <person name="Swanson P.K."/>
            <person name="Smith M."/>
            <person name="Roesemann S."/>
            <person name="Alexander J.E."/>
            <person name="Rich S.A."/>
            <person name="Livny J."/>
            <person name="Vlamakis H."/>
            <person name="Clish C."/>
            <person name="Bullock K."/>
            <person name="Deik A."/>
            <person name="Scott J."/>
            <person name="Pierce K.A."/>
            <person name="Xavier R.J."/>
            <person name="Alm E.J."/>
        </authorList>
    </citation>
    <scope>NUCLEOTIDE SEQUENCE [LARGE SCALE GENOMIC DNA]</scope>
    <source>
        <strain evidence="7 8">BIOML-A14</strain>
    </source>
</reference>
<feature type="transmembrane region" description="Helical" evidence="6">
    <location>
        <begin position="161"/>
        <end position="182"/>
    </location>
</feature>
<feature type="transmembrane region" description="Helical" evidence="6">
    <location>
        <begin position="351"/>
        <end position="373"/>
    </location>
</feature>
<feature type="transmembrane region" description="Helical" evidence="6">
    <location>
        <begin position="91"/>
        <end position="116"/>
    </location>
</feature>
<feature type="transmembrane region" description="Helical" evidence="6">
    <location>
        <begin position="437"/>
        <end position="459"/>
    </location>
</feature>
<evidence type="ECO:0000256" key="6">
    <source>
        <dbReference type="SAM" id="Phobius"/>
    </source>
</evidence>
<name>A0A414DZ73_BACOV</name>
<dbReference type="Proteomes" id="UP000435985">
    <property type="component" value="Unassembled WGS sequence"/>
</dbReference>
<keyword evidence="5 6" id="KW-0472">Membrane</keyword>
<accession>A0A414DZ73</accession>
<organism evidence="7 8">
    <name type="scientific">Bacteroides ovatus</name>
    <dbReference type="NCBI Taxonomy" id="28116"/>
    <lineage>
        <taxon>Bacteria</taxon>
        <taxon>Pseudomonadati</taxon>
        <taxon>Bacteroidota</taxon>
        <taxon>Bacteroidia</taxon>
        <taxon>Bacteroidales</taxon>
        <taxon>Bacteroidaceae</taxon>
        <taxon>Bacteroides</taxon>
    </lineage>
</organism>
<comment type="caution">
    <text evidence="7">The sequence shown here is derived from an EMBL/GenBank/DDBJ whole genome shotgun (WGS) entry which is preliminary data.</text>
</comment>
<feature type="transmembrane region" description="Helical" evidence="6">
    <location>
        <begin position="45"/>
        <end position="70"/>
    </location>
</feature>